<evidence type="ECO:0000313" key="2">
    <source>
        <dbReference type="EMBL" id="VDM48312.1"/>
    </source>
</evidence>
<gene>
    <name evidence="2" type="ORF">TCNE_LOCUS16991</name>
</gene>
<reference evidence="2 3" key="2">
    <citation type="submission" date="2018-11" db="EMBL/GenBank/DDBJ databases">
        <authorList>
            <consortium name="Pathogen Informatics"/>
        </authorList>
    </citation>
    <scope>NUCLEOTIDE SEQUENCE [LARGE SCALE GENOMIC DNA]</scope>
</reference>
<protein>
    <submittedName>
        <fullName evidence="2 4">Uncharacterized protein</fullName>
    </submittedName>
</protein>
<feature type="compositionally biased region" description="Basic and acidic residues" evidence="1">
    <location>
        <begin position="1"/>
        <end position="20"/>
    </location>
</feature>
<feature type="region of interest" description="Disordered" evidence="1">
    <location>
        <begin position="1"/>
        <end position="34"/>
    </location>
</feature>
<evidence type="ECO:0000313" key="3">
    <source>
        <dbReference type="Proteomes" id="UP000050794"/>
    </source>
</evidence>
<evidence type="ECO:0000256" key="1">
    <source>
        <dbReference type="SAM" id="MobiDB-lite"/>
    </source>
</evidence>
<dbReference type="AlphaFoldDB" id="A0A183V8C1"/>
<dbReference type="Proteomes" id="UP000050794">
    <property type="component" value="Unassembled WGS sequence"/>
</dbReference>
<keyword evidence="3" id="KW-1185">Reference proteome</keyword>
<name>A0A183V8C1_TOXCA</name>
<dbReference type="WBParaSite" id="TCNE_0001699201-mRNA-1">
    <property type="protein sequence ID" value="TCNE_0001699201-mRNA-1"/>
    <property type="gene ID" value="TCNE_0001699201"/>
</dbReference>
<evidence type="ECO:0000313" key="4">
    <source>
        <dbReference type="WBParaSite" id="TCNE_0001699201-mRNA-1"/>
    </source>
</evidence>
<feature type="region of interest" description="Disordered" evidence="1">
    <location>
        <begin position="86"/>
        <end position="112"/>
    </location>
</feature>
<feature type="compositionally biased region" description="Polar residues" evidence="1">
    <location>
        <begin position="89"/>
        <end position="100"/>
    </location>
</feature>
<organism evidence="3 4">
    <name type="scientific">Toxocara canis</name>
    <name type="common">Canine roundworm</name>
    <dbReference type="NCBI Taxonomy" id="6265"/>
    <lineage>
        <taxon>Eukaryota</taxon>
        <taxon>Metazoa</taxon>
        <taxon>Ecdysozoa</taxon>
        <taxon>Nematoda</taxon>
        <taxon>Chromadorea</taxon>
        <taxon>Rhabditida</taxon>
        <taxon>Spirurina</taxon>
        <taxon>Ascaridomorpha</taxon>
        <taxon>Ascaridoidea</taxon>
        <taxon>Toxocaridae</taxon>
        <taxon>Toxocara</taxon>
    </lineage>
</organism>
<reference evidence="4" key="1">
    <citation type="submission" date="2016-06" db="UniProtKB">
        <authorList>
            <consortium name="WormBaseParasite"/>
        </authorList>
    </citation>
    <scope>IDENTIFICATION</scope>
</reference>
<dbReference type="EMBL" id="UYWY01024061">
    <property type="protein sequence ID" value="VDM48312.1"/>
    <property type="molecule type" value="Genomic_DNA"/>
</dbReference>
<sequence>MQERRDWWNNDFRPVRDESTKQQPKGPCDGDGRWGSIGNGESFRLLQQFLRPRLAIALSECAVGLLAGRLDGSHDERNPFCVCLAPQRPTHTPHSGSRQPTAAARGGRDTPV</sequence>
<proteinExistence type="predicted"/>
<accession>A0A183V8C1</accession>